<evidence type="ECO:0000313" key="4">
    <source>
        <dbReference type="EMBL" id="GAA0347163.1"/>
    </source>
</evidence>
<feature type="chain" id="PRO_5046692018" description="Histidine kinase domain-containing protein" evidence="2">
    <location>
        <begin position="20"/>
        <end position="666"/>
    </location>
</feature>
<dbReference type="SUPFAM" id="SSF55874">
    <property type="entry name" value="ATPase domain of HSP90 chaperone/DNA topoisomerase II/histidine kinase"/>
    <property type="match status" value="1"/>
</dbReference>
<feature type="signal peptide" evidence="2">
    <location>
        <begin position="1"/>
        <end position="19"/>
    </location>
</feature>
<dbReference type="InterPro" id="IPR003594">
    <property type="entry name" value="HATPase_dom"/>
</dbReference>
<dbReference type="PANTHER" id="PTHR43065">
    <property type="entry name" value="SENSOR HISTIDINE KINASE"/>
    <property type="match status" value="1"/>
</dbReference>
<dbReference type="InterPro" id="IPR011990">
    <property type="entry name" value="TPR-like_helical_dom_sf"/>
</dbReference>
<dbReference type="Gene3D" id="1.25.40.10">
    <property type="entry name" value="Tetratricopeptide repeat domain"/>
    <property type="match status" value="1"/>
</dbReference>
<dbReference type="InterPro" id="IPR005467">
    <property type="entry name" value="His_kinase_dom"/>
</dbReference>
<sequence>MIARLMLVLVLLYSGSAVAIGENEFDALRHSLRDLFSHSPLEAVTEVKAQLGAPEGQFSVDQQVQLLNYQAWFLAELDQLEEAIITLARMKELLSEASDPFLNYAYHNLTAYTFEKAGLYEQSLQSHQQALALARESDRPRFVHQSQNNIAGLYLELGRCAEAATLLQGYLTYLQTHPDPLSQSIALINMIRAAICQNQLQVARTLLIDAQAIQKKHQLKQYLLRTMKLQGELQMRSGELAKAQASFEEALQGFAGEELKDPMLETLFLLIELHLTKSELTQANNRLVQARPLLESLQSERLWLRYYQLQRHLAEVNGEYQQALAASDAVAVANKNVMARQNSINLAFVMAQIDLADREAQIVRMKGELALEEAEDRAFRIEVGIGAIAVLLLLSLSWWYIASIRRKKDKLTMALHELRETQRHLVESEKIAALSTLVVGLAHQLNTPLGSITTSVSCFDNQLDMLKTQFDAKKISIKQMQDFLHQSREICMVIQKSTGRVVEMVEKFKAISASMEKSEPEALQLKAFLGKKIPLIEDYSKVPILLQGEDVQVVTFPDTLLKVIYLLVENAMEHAFADTEAPQICIRLSQDDRWVYLEFRDNGCGVAKEHQSKIFTPFYTSKLGQGKLGLGLNVIYNSVFHILTGRIEHKGQEAGMVFEIRLPKHS</sequence>
<feature type="domain" description="Histidine kinase" evidence="3">
    <location>
        <begin position="440"/>
        <end position="666"/>
    </location>
</feature>
<feature type="transmembrane region" description="Helical" evidence="1">
    <location>
        <begin position="383"/>
        <end position="401"/>
    </location>
</feature>
<organism evidence="4 5">
    <name type="scientific">Bowmanella denitrificans</name>
    <dbReference type="NCBI Taxonomy" id="366582"/>
    <lineage>
        <taxon>Bacteria</taxon>
        <taxon>Pseudomonadati</taxon>
        <taxon>Pseudomonadota</taxon>
        <taxon>Gammaproteobacteria</taxon>
        <taxon>Alteromonadales</taxon>
        <taxon>Alteromonadaceae</taxon>
        <taxon>Bowmanella</taxon>
    </lineage>
</organism>
<dbReference type="PROSITE" id="PS50109">
    <property type="entry name" value="HIS_KIN"/>
    <property type="match status" value="1"/>
</dbReference>
<proteinExistence type="predicted"/>
<evidence type="ECO:0000259" key="3">
    <source>
        <dbReference type="PROSITE" id="PS50109"/>
    </source>
</evidence>
<keyword evidence="1" id="KW-0472">Membrane</keyword>
<evidence type="ECO:0000256" key="1">
    <source>
        <dbReference type="SAM" id="Phobius"/>
    </source>
</evidence>
<dbReference type="SUPFAM" id="SSF48452">
    <property type="entry name" value="TPR-like"/>
    <property type="match status" value="1"/>
</dbReference>
<dbReference type="Gene3D" id="1.10.287.130">
    <property type="match status" value="1"/>
</dbReference>
<dbReference type="Pfam" id="PF02518">
    <property type="entry name" value="HATPase_c"/>
    <property type="match status" value="1"/>
</dbReference>
<dbReference type="Proteomes" id="UP001501757">
    <property type="component" value="Unassembled WGS sequence"/>
</dbReference>
<keyword evidence="1" id="KW-1133">Transmembrane helix</keyword>
<protein>
    <recommendedName>
        <fullName evidence="3">Histidine kinase domain-containing protein</fullName>
    </recommendedName>
</protein>
<keyword evidence="5" id="KW-1185">Reference proteome</keyword>
<dbReference type="SMART" id="SM00387">
    <property type="entry name" value="HATPase_c"/>
    <property type="match status" value="1"/>
</dbReference>
<dbReference type="CDD" id="cd00075">
    <property type="entry name" value="HATPase"/>
    <property type="match status" value="1"/>
</dbReference>
<keyword evidence="2" id="KW-0732">Signal</keyword>
<name>A0ABP3GMV7_9ALTE</name>
<dbReference type="RefSeq" id="WP_343842387.1">
    <property type="nucleotide sequence ID" value="NZ_BAAAEI010000006.1"/>
</dbReference>
<keyword evidence="1" id="KW-0812">Transmembrane</keyword>
<dbReference type="InterPro" id="IPR036890">
    <property type="entry name" value="HATPase_C_sf"/>
</dbReference>
<comment type="caution">
    <text evidence="4">The sequence shown here is derived from an EMBL/GenBank/DDBJ whole genome shotgun (WGS) entry which is preliminary data.</text>
</comment>
<evidence type="ECO:0000256" key="2">
    <source>
        <dbReference type="SAM" id="SignalP"/>
    </source>
</evidence>
<reference evidence="5" key="1">
    <citation type="journal article" date="2019" name="Int. J. Syst. Evol. Microbiol.">
        <title>The Global Catalogue of Microorganisms (GCM) 10K type strain sequencing project: providing services to taxonomists for standard genome sequencing and annotation.</title>
        <authorList>
            <consortium name="The Broad Institute Genomics Platform"/>
            <consortium name="The Broad Institute Genome Sequencing Center for Infectious Disease"/>
            <person name="Wu L."/>
            <person name="Ma J."/>
        </authorList>
    </citation>
    <scope>NUCLEOTIDE SEQUENCE [LARGE SCALE GENOMIC DNA]</scope>
    <source>
        <strain evidence="5">JCM 13378</strain>
    </source>
</reference>
<evidence type="ECO:0000313" key="5">
    <source>
        <dbReference type="Proteomes" id="UP001501757"/>
    </source>
</evidence>
<gene>
    <name evidence="4" type="ORF">GCM10009092_09500</name>
</gene>
<dbReference type="EMBL" id="BAAAEI010000006">
    <property type="protein sequence ID" value="GAA0347163.1"/>
    <property type="molecule type" value="Genomic_DNA"/>
</dbReference>
<dbReference type="Gene3D" id="3.30.565.10">
    <property type="entry name" value="Histidine kinase-like ATPase, C-terminal domain"/>
    <property type="match status" value="1"/>
</dbReference>
<accession>A0ABP3GMV7</accession>